<feature type="compositionally biased region" description="Polar residues" evidence="1">
    <location>
        <begin position="174"/>
        <end position="205"/>
    </location>
</feature>
<feature type="compositionally biased region" description="Basic and acidic residues" evidence="1">
    <location>
        <begin position="315"/>
        <end position="341"/>
    </location>
</feature>
<gene>
    <name evidence="2" type="ORF">PCOAH_00028040</name>
</gene>
<feature type="region of interest" description="Disordered" evidence="1">
    <location>
        <begin position="608"/>
        <end position="636"/>
    </location>
</feature>
<feature type="compositionally biased region" description="Polar residues" evidence="1">
    <location>
        <begin position="1006"/>
        <end position="1020"/>
    </location>
</feature>
<feature type="compositionally biased region" description="Polar residues" evidence="1">
    <location>
        <begin position="972"/>
        <end position="993"/>
    </location>
</feature>
<dbReference type="KEGG" id="pcot:PCOAH_00028040"/>
<dbReference type="GeneID" id="30909532"/>
<feature type="region of interest" description="Disordered" evidence="1">
    <location>
        <begin position="1768"/>
        <end position="1792"/>
    </location>
</feature>
<evidence type="ECO:0000313" key="2">
    <source>
        <dbReference type="EMBL" id="ANQ08365.1"/>
    </source>
</evidence>
<dbReference type="RefSeq" id="XP_019915060.1">
    <property type="nucleotide sequence ID" value="XM_020059609.1"/>
</dbReference>
<organism evidence="2 3">
    <name type="scientific">Plasmodium coatneyi</name>
    <dbReference type="NCBI Taxonomy" id="208452"/>
    <lineage>
        <taxon>Eukaryota</taxon>
        <taxon>Sar</taxon>
        <taxon>Alveolata</taxon>
        <taxon>Apicomplexa</taxon>
        <taxon>Aconoidasida</taxon>
        <taxon>Haemosporida</taxon>
        <taxon>Plasmodiidae</taxon>
        <taxon>Plasmodium</taxon>
    </lineage>
</organism>
<feature type="compositionally biased region" description="Basic and acidic residues" evidence="1">
    <location>
        <begin position="369"/>
        <end position="395"/>
    </location>
</feature>
<feature type="region of interest" description="Disordered" evidence="1">
    <location>
        <begin position="226"/>
        <end position="261"/>
    </location>
</feature>
<feature type="compositionally biased region" description="Low complexity" evidence="1">
    <location>
        <begin position="90"/>
        <end position="99"/>
    </location>
</feature>
<feature type="region of interest" description="Disordered" evidence="1">
    <location>
        <begin position="359"/>
        <end position="395"/>
    </location>
</feature>
<feature type="region of interest" description="Disordered" evidence="1">
    <location>
        <begin position="85"/>
        <end position="212"/>
    </location>
</feature>
<feature type="region of interest" description="Disordered" evidence="1">
    <location>
        <begin position="972"/>
        <end position="1020"/>
    </location>
</feature>
<feature type="compositionally biased region" description="Basic and acidic residues" evidence="1">
    <location>
        <begin position="226"/>
        <end position="239"/>
    </location>
</feature>
<dbReference type="EMBL" id="CP016247">
    <property type="protein sequence ID" value="ANQ08365.1"/>
    <property type="molecule type" value="Genomic_DNA"/>
</dbReference>
<protein>
    <recommendedName>
        <fullName evidence="4">Sporozoite asparagine-rich protein</fullName>
    </recommendedName>
</protein>
<evidence type="ECO:0000256" key="1">
    <source>
        <dbReference type="SAM" id="MobiDB-lite"/>
    </source>
</evidence>
<dbReference type="VEuPathDB" id="PlasmoDB:PCOAH_00028040"/>
<keyword evidence="3" id="KW-1185">Reference proteome</keyword>
<feature type="compositionally biased region" description="Polar residues" evidence="1">
    <location>
        <begin position="240"/>
        <end position="257"/>
    </location>
</feature>
<dbReference type="OrthoDB" id="383988at2759"/>
<accession>A0A1B1E0E3</accession>
<name>A0A1B1E0E3_9APIC</name>
<proteinExistence type="predicted"/>
<feature type="region of interest" description="Disordered" evidence="1">
    <location>
        <begin position="314"/>
        <end position="341"/>
    </location>
</feature>
<sequence>MFLRGENKNIFFAFFSYFMSKNELDIIFEHYDIGLIVLTKIHNIRKKYEDEKNSVQEDDNNLDKEDEESFEKKVRAFFLNYNMDPPHGQNENTENGNNNCHKKGGMDVINDQTDGENYNKSDVRESNSFPSIGKTEGTKREGDNNQFHNKLHTVEEGAPQKVDHRDNHSVVQDDPQNADTNRTAQTNPHEITCNQVTNKSTLKSEGTTDHDEMCRKKLKLKVEECHGENEERVTEHPEQGDNSSTSGHNTLSSNENPSLKLKNLNGQIHNLRETKKRNAQEIGKLIKIEAIGEENGKGQMRTGYMCQNIHVQKRLQKEKQTQGSKNGEKRKENKGGKQHMSVEVKREIVRNEAIVGGRSKYGEIPNGEKPNDASKHHTNETIKPNRETNDTIFPERKKNETYKKFSKRINRKKINDFVDYSDEHCFYITDLCKKGTMLTLKMNQLTNQHRYKYKFPFYPKFTNQLITNQYVPFSREVQPLNKMRMNLKLFKHLNGNPLTTDTLNQLGHPQNSAEKRSSNLCDPFNEYDILQSFYKVDENHISNHTYTLDNVESVVHNTCNCCSFKNLQNAICDLNEVDIPTSGRNAGNQGGTRVLSFNIMKRDNEKGVVEKDEGCRGDAPAKGSHDQRAATNGRSDSCKKLRNDQHDFQNKIQQQVGGNNAKATEQFSPMNHLTDLLKREPTLSTTDGHHKMYNEGDCISCSINPNDVATPNHRNEHFFNVNTHLEDNNPSSNSYPNGTYSAYPQYPAYPQYSPFPYNSNFQGNPMISSHLSNNHVENYFTNTDGTNCRIINMSFNPNGSIPTNVQNNPVMKTPHNSMYPMSSNSYILNRSSISLFSDGNILTDNPLPNCNVNLNCFKNDLFNARKSFSHNNYYHHLNPYYIFKYNNHPGMTMHNYYNNDYARMNNRSSSYTNGRIANRALPFADREYINMLSKNYTKRSFHYRNNSNQDRSSRICNHNFAPSMCNQNDHLNHQTNSRNGLFHMNQYNSSHIGSTPHGDKKEGNAHNPSGTNRNQLLSASYNDNVNPFGASIPGECFHNTSPINLQNQSTLPANILMNVQSAHGEQVKKMQSLITDTSISQICSFKDGIPTLDGEASLQNVALHHLSDELPVGNENGDATGDSPKTVKHEIEDTHEDAEISNPDHHVEGKHMITQGESPNNNEEAHQQEGPNYALTNTSHRVENKESGIAGDIISIGEVRADSPQDNKTMRTYSNTTNMAKQEKVDLHWMALSEVSTQGAELEGTPNQIYHLDSEQQQKQQSEQGNLPHVEDPHFSANAQHEHLNGKDNILPSTLNQGDSPQSEGPIIQLNTHEQNDAGNEKKAHRRNSEIIMCPPPCHVNYLPHPIKSEPIFHVQNVYNQVREENKDALNYHVRRNNYTDHLNRMDEVLLESNAESIIAHTNEQRSDTNYALNQVNYFPLQNGYNNKEDKYRTVKEINKVLVQNSENYVLTKQEIYRNATHNTAHLQPHGMNDFTPSMENGELVQCMMERNVNMDIIRDELNNSAGSTFNGSLGKGIPVNTVNNMNVYTNSTVDKGISRSEFPAENLNYQQSNNVFANNYLGDSHFNTPQQLQYYTQNHMMPTNFPHLNAYYVQNKIPPLENKDHFEPSNVGPVQHTQQNNYDSRINTNVEDLSTVDPCHMVETQNYLHHTYMPYDSTYYNGEINQNSSFYGGNVENMNPFNDDHLNVSYNNCYLTRYNTNNHYDNTNERNMYEQGLLNQFKSIHGENHFPFYNPLSAYAEGTVTKQRNDFNQNDEAKIDEANNNASAASSIRNGNNITNSSNNSNNNEGGTIIQTHSFFNRETNNLYSQANMETTQNLNENNPAYSHPPGSGTLNKINEKYQPSEIDTSNNLHGNIQSDITKNSSLCDFLQSENNNQYEMIARLAPRQSPNCYVNATNATANVFNVQTTDHITNVLSNNVEQVKWDHFLDHTNPTYHDPTGYNFHQTCSGQNGVQSRIHMQNIPPYNNLASLNDTLQSSLTNGMTNQNNNNSCYRNDVTNYNQCSTFKRIPVTNLSLAKMQNGNIEKESFPRDALPFSNATNGYRSDDNRTDKRLNQLFGDQTSEDTLAIVKQENEFSTDRGRNGDELNDAHLCGPPNSAGTYVPQNNHLQQIISHFNPYNNSYNVMHPVNYHPNFINGKNYHPYFAPHNFNLINGHEENNAAHSKNTFLCINEGPTSEQANSTITYDVTNDMNPPVNTAQKSNYNTNCYNLHNGVEVKKEVFSHDLEHTKHLDSFQNGYHLTFDPNGDKRNIPLNNNQDVNSLNLRMLNSCHNICSATTNDLPNYKHQPCNNINNVNAFGNNFMNAFRLDKTCKLRDNQHGMPNLTKQKGKTGTLSNYPLNGGNNDIEGNNPTDATCMNDVNKFITPNEERTEYVNSLLPFTNRSNNPNGIDKLSSFFGNTIASGNCLNNQNRFLQQQSTLCNILGNGGSQQMLCGEFVNHHPMSLNCLSSNNYNTYMYLFYLYKQMENRNYSNSISVAGGTNGGCEKHANEGPRNSQKIHTQQNTNQDSINHYRETENSVNNNPLYVGSDRNVSNEINRYIENYQNQLNCINSTKDNLLNCNVYNVGVLYKNDPQIYSPNYPLHFSNSNTLSSTPQSSNPLGSNPLCLNVLNSAHPSQHSNYSTHHLTEQNKLLLNDNSKNHVGSNINYPSNQWNNILHRDGRTQNGDIPLHIPLINYYNLQLLLSYLRERQIYNSMNQDATQATFHMSGKKDHGDNVTARMNSIANNNWNDYNSKNRGYGKSTLKDDFMDAEKDCGKTNAKGGIVKKMRKHGYSISSVGFSNRSKRWTICPSYICCNSALCRFKLTCNFKFLQFNQNYNTFNTPCAVFNCYKNIMNKHNYFTSTLCPQQTYLSKHSAQEHETIFNVYWHLLNKEKYQYIQNIILFLDSNLYTRAVWLLKKGYSMDDFQVQKAERKLIKLMLLVFKFTHDYKNDTDKYEHIKSFLYSLKSSHINFELMNRFLFY</sequence>
<reference evidence="3" key="1">
    <citation type="submission" date="2016-06" db="EMBL/GenBank/DDBJ databases">
        <title>First high quality genome sequence of Plasmodium coatneyi using continuous long reads from single molecule, real-time sequencing.</title>
        <authorList>
            <person name="Chien J.-T."/>
            <person name="Pakala S.B."/>
            <person name="Geraldo J.A."/>
            <person name="Lapp S.A."/>
            <person name="Barnwell J.W."/>
            <person name="Kissinger J.C."/>
            <person name="Galinski M.R."/>
            <person name="Humphrey J.C."/>
        </authorList>
    </citation>
    <scope>NUCLEOTIDE SEQUENCE [LARGE SCALE GENOMIC DNA]</scope>
    <source>
        <strain evidence="3">Hackeri</strain>
    </source>
</reference>
<evidence type="ECO:0008006" key="4">
    <source>
        <dbReference type="Google" id="ProtNLM"/>
    </source>
</evidence>
<evidence type="ECO:0000313" key="3">
    <source>
        <dbReference type="Proteomes" id="UP000092716"/>
    </source>
</evidence>
<dbReference type="Proteomes" id="UP000092716">
    <property type="component" value="Chromosome 9"/>
</dbReference>